<accession>A0ABQ2GX53</accession>
<feature type="chain" id="PRO_5045906562" description="Thiol-activated cytolysin" evidence="2">
    <location>
        <begin position="17"/>
        <end position="583"/>
    </location>
</feature>
<dbReference type="InterPro" id="IPR001869">
    <property type="entry name" value="Thiol_cytolysin"/>
</dbReference>
<reference evidence="4" key="1">
    <citation type="journal article" date="2019" name="Int. J. Syst. Evol. Microbiol.">
        <title>The Global Catalogue of Microorganisms (GCM) 10K type strain sequencing project: providing services to taxonomists for standard genome sequencing and annotation.</title>
        <authorList>
            <consortium name="The Broad Institute Genomics Platform"/>
            <consortium name="The Broad Institute Genome Sequencing Center for Infectious Disease"/>
            <person name="Wu L."/>
            <person name="Ma J."/>
        </authorList>
    </citation>
    <scope>NUCLEOTIDE SEQUENCE [LARGE SCALE GENOMIC DNA]</scope>
    <source>
        <strain evidence="4">JCM 15443</strain>
    </source>
</reference>
<organism evidence="3 4">
    <name type="scientific">Deinococcus aerophilus</name>
    <dbReference type="NCBI Taxonomy" id="522488"/>
    <lineage>
        <taxon>Bacteria</taxon>
        <taxon>Thermotogati</taxon>
        <taxon>Deinococcota</taxon>
        <taxon>Deinococci</taxon>
        <taxon>Deinococcales</taxon>
        <taxon>Deinococcaceae</taxon>
        <taxon>Deinococcus</taxon>
    </lineage>
</organism>
<dbReference type="RefSeq" id="WP_188904765.1">
    <property type="nucleotide sequence ID" value="NZ_BMOM01000024.1"/>
</dbReference>
<dbReference type="InterPro" id="IPR036359">
    <property type="entry name" value="Thiol_cytolysin_sf"/>
</dbReference>
<dbReference type="Gene3D" id="3.40.30.40">
    <property type="entry name" value="Perfringolysin"/>
    <property type="match status" value="1"/>
</dbReference>
<gene>
    <name evidence="3" type="ORF">GCM10010841_25670</name>
</gene>
<evidence type="ECO:0000256" key="1">
    <source>
        <dbReference type="SAM" id="MobiDB-lite"/>
    </source>
</evidence>
<keyword evidence="2" id="KW-0732">Signal</keyword>
<evidence type="ECO:0008006" key="5">
    <source>
        <dbReference type="Google" id="ProtNLM"/>
    </source>
</evidence>
<name>A0ABQ2GX53_9DEIO</name>
<dbReference type="Proteomes" id="UP000661918">
    <property type="component" value="Unassembled WGS sequence"/>
</dbReference>
<dbReference type="SUPFAM" id="SSF56978">
    <property type="entry name" value="Perfringolysin"/>
    <property type="match status" value="1"/>
</dbReference>
<feature type="region of interest" description="Disordered" evidence="1">
    <location>
        <begin position="53"/>
        <end position="79"/>
    </location>
</feature>
<dbReference type="PROSITE" id="PS51257">
    <property type="entry name" value="PROKAR_LIPOPROTEIN"/>
    <property type="match status" value="1"/>
</dbReference>
<feature type="signal peptide" evidence="2">
    <location>
        <begin position="1"/>
        <end position="16"/>
    </location>
</feature>
<evidence type="ECO:0000313" key="4">
    <source>
        <dbReference type="Proteomes" id="UP000661918"/>
    </source>
</evidence>
<dbReference type="Pfam" id="PF01289">
    <property type="entry name" value="Thiol_cytolysin"/>
    <property type="match status" value="1"/>
</dbReference>
<evidence type="ECO:0000313" key="3">
    <source>
        <dbReference type="EMBL" id="GGM16110.1"/>
    </source>
</evidence>
<sequence length="583" mass="62084">MKITQRIMLMSTAVLALSSCNQTPVSPTTGTVTSQYIEPCEPYESYSVGDNMRAQQYPDSCGSGPTDPPDDPAPTAPSISVTPIQELYNRAATLGISPAAAAVQNTNPYSIQSGGGSFQAQSHPIGASSPSNFISQLYGQIGWIDPSTTPVIGAPSSDPSCVSRPVTVNGETPFLVGVTGNDPNMFVGAILQGRTINQGPGSIVPVYPPAGKRATMDLTASFPGPMQSNVPATLGDVNAAVGRLISTAPSDMNGEIFFEVHEASSAQEAGVKLGVKGKMGDLQASIDSDSTATNDRSMVFVSFFQAQYWVDVSLPARPIVEGLFNNVTTGDLEGLGNDGQLAYDNLPTYVQRVVYGRRLIFSMSSNVSVNELKATVTAAYGDGKDANNASASLTVHQKNTLKNSHVKVYAYGGPFTPTDAAIKDLKYQSYFGANASPSTMLPVGYDVRRWDGPIVKVHSPFNYTQRTCNPYKRVILKFTEMYGSANVYVLDASNNKVFAGSIDTNGSIDITDKLRDGYNSIRVDSISTRSSGMFGSYQRSINLDVEADDVSVFNPGRVNCTSCHSGEAYKFGINKTTGATNWE</sequence>
<comment type="caution">
    <text evidence="3">The sequence shown here is derived from an EMBL/GenBank/DDBJ whole genome shotgun (WGS) entry which is preliminary data.</text>
</comment>
<dbReference type="EMBL" id="BMOM01000024">
    <property type="protein sequence ID" value="GGM16110.1"/>
    <property type="molecule type" value="Genomic_DNA"/>
</dbReference>
<protein>
    <recommendedName>
        <fullName evidence="5">Thiol-activated cytolysin</fullName>
    </recommendedName>
</protein>
<keyword evidence="4" id="KW-1185">Reference proteome</keyword>
<evidence type="ECO:0000256" key="2">
    <source>
        <dbReference type="SAM" id="SignalP"/>
    </source>
</evidence>
<proteinExistence type="predicted"/>